<comment type="caution">
    <text evidence="2">The sequence shown here is derived from an EMBL/GenBank/DDBJ whole genome shotgun (WGS) entry which is preliminary data.</text>
</comment>
<dbReference type="EMBL" id="JAACJJ010000028">
    <property type="protein sequence ID" value="KAF5322846.1"/>
    <property type="molecule type" value="Genomic_DNA"/>
</dbReference>
<protein>
    <submittedName>
        <fullName evidence="2">Uncharacterized protein</fullName>
    </submittedName>
</protein>
<feature type="compositionally biased region" description="Polar residues" evidence="1">
    <location>
        <begin position="79"/>
        <end position="89"/>
    </location>
</feature>
<dbReference type="AlphaFoldDB" id="A0A8H5BH98"/>
<proteinExistence type="predicted"/>
<evidence type="ECO:0000313" key="3">
    <source>
        <dbReference type="Proteomes" id="UP000567179"/>
    </source>
</evidence>
<feature type="region of interest" description="Disordered" evidence="1">
    <location>
        <begin position="77"/>
        <end position="97"/>
    </location>
</feature>
<evidence type="ECO:0000313" key="2">
    <source>
        <dbReference type="EMBL" id="KAF5322846.1"/>
    </source>
</evidence>
<evidence type="ECO:0000256" key="1">
    <source>
        <dbReference type="SAM" id="MobiDB-lite"/>
    </source>
</evidence>
<name>A0A8H5BH98_9AGAR</name>
<accession>A0A8H5BH98</accession>
<gene>
    <name evidence="2" type="ORF">D9619_002298</name>
</gene>
<reference evidence="2 3" key="1">
    <citation type="journal article" date="2020" name="ISME J.">
        <title>Uncovering the hidden diversity of litter-decomposition mechanisms in mushroom-forming fungi.</title>
        <authorList>
            <person name="Floudas D."/>
            <person name="Bentzer J."/>
            <person name="Ahren D."/>
            <person name="Johansson T."/>
            <person name="Persson P."/>
            <person name="Tunlid A."/>
        </authorList>
    </citation>
    <scope>NUCLEOTIDE SEQUENCE [LARGE SCALE GENOMIC DNA]</scope>
    <source>
        <strain evidence="2 3">CBS 101986</strain>
    </source>
</reference>
<dbReference type="Proteomes" id="UP000567179">
    <property type="component" value="Unassembled WGS sequence"/>
</dbReference>
<keyword evidence="3" id="KW-1185">Reference proteome</keyword>
<sequence>MYSSQDFPTTKVHAADGTLLESHFAPNTNCLRIQEGTYILGSQPDDPPLVTVFSNAQNLVISGGFFGIEVSGEHRPAQNKCTQSYSENSDGPKHPARMSARVPATFGQSPETFSASPVTSTPVNRAPQSHTKIEQEALNVELHLRTTPSPTAPPMPSARVSQSKIDTELNGIHTPSPMAPFFDEGSVTAQNGKHKSDIILHK</sequence>
<organism evidence="2 3">
    <name type="scientific">Psilocybe cf. subviscida</name>
    <dbReference type="NCBI Taxonomy" id="2480587"/>
    <lineage>
        <taxon>Eukaryota</taxon>
        <taxon>Fungi</taxon>
        <taxon>Dikarya</taxon>
        <taxon>Basidiomycota</taxon>
        <taxon>Agaricomycotina</taxon>
        <taxon>Agaricomycetes</taxon>
        <taxon>Agaricomycetidae</taxon>
        <taxon>Agaricales</taxon>
        <taxon>Agaricineae</taxon>
        <taxon>Strophariaceae</taxon>
        <taxon>Psilocybe</taxon>
    </lineage>
</organism>